<name>A0A4Q7P1D2_9FLAO</name>
<dbReference type="RefSeq" id="WP_130286651.1">
    <property type="nucleotide sequence ID" value="NZ_SGXE01000002.1"/>
</dbReference>
<sequence length="145" mass="17285">MKKITFTLLLSFTAILFSCQNDDDNYDPIVGKWQLETEYINNTPIPFEDCEDELTVYFRSNQNLEITYYEFEFGQETCIEEVEFAKWKPVADGFYQVIYVDEETGEEDLEAESFKPQFQNNTMIIEFEDSFDSQTISYRQVFKRI</sequence>
<dbReference type="OrthoDB" id="1162590at2"/>
<proteinExistence type="predicted"/>
<evidence type="ECO:0000313" key="3">
    <source>
        <dbReference type="Proteomes" id="UP000292262"/>
    </source>
</evidence>
<reference evidence="2 3" key="1">
    <citation type="submission" date="2019-02" db="EMBL/GenBank/DDBJ databases">
        <title>Genomic Encyclopedia of Type Strains, Phase IV (KMG-IV): sequencing the most valuable type-strain genomes for metagenomic binning, comparative biology and taxonomic classification.</title>
        <authorList>
            <person name="Goeker M."/>
        </authorList>
    </citation>
    <scope>NUCLEOTIDE SEQUENCE [LARGE SCALE GENOMIC DNA]</scope>
    <source>
        <strain evidence="2 3">DSM 17196</strain>
    </source>
</reference>
<accession>A0A4Q7P1D2</accession>
<organism evidence="2 3">
    <name type="scientific">Aquimarina brevivitae</name>
    <dbReference type="NCBI Taxonomy" id="323412"/>
    <lineage>
        <taxon>Bacteria</taxon>
        <taxon>Pseudomonadati</taxon>
        <taxon>Bacteroidota</taxon>
        <taxon>Flavobacteriia</taxon>
        <taxon>Flavobacteriales</taxon>
        <taxon>Flavobacteriaceae</taxon>
        <taxon>Aquimarina</taxon>
    </lineage>
</organism>
<dbReference type="InterPro" id="IPR024311">
    <property type="entry name" value="Lipocalin-like"/>
</dbReference>
<keyword evidence="3" id="KW-1185">Reference proteome</keyword>
<dbReference type="Proteomes" id="UP000292262">
    <property type="component" value="Unassembled WGS sequence"/>
</dbReference>
<comment type="caution">
    <text evidence="2">The sequence shown here is derived from an EMBL/GenBank/DDBJ whole genome shotgun (WGS) entry which is preliminary data.</text>
</comment>
<dbReference type="AlphaFoldDB" id="A0A4Q7P1D2"/>
<gene>
    <name evidence="2" type="ORF">EV197_2105</name>
</gene>
<evidence type="ECO:0000313" key="2">
    <source>
        <dbReference type="EMBL" id="RZS93525.1"/>
    </source>
</evidence>
<dbReference type="EMBL" id="SGXE01000002">
    <property type="protein sequence ID" value="RZS93525.1"/>
    <property type="molecule type" value="Genomic_DNA"/>
</dbReference>
<protein>
    <submittedName>
        <fullName evidence="2">Lipocalin-like protein</fullName>
    </submittedName>
</protein>
<feature type="domain" description="Lipocalin-like" evidence="1">
    <location>
        <begin position="29"/>
        <end position="105"/>
    </location>
</feature>
<dbReference type="PROSITE" id="PS51257">
    <property type="entry name" value="PROKAR_LIPOPROTEIN"/>
    <property type="match status" value="1"/>
</dbReference>
<dbReference type="Pfam" id="PF13648">
    <property type="entry name" value="Lipocalin_4"/>
    <property type="match status" value="1"/>
</dbReference>
<evidence type="ECO:0000259" key="1">
    <source>
        <dbReference type="Pfam" id="PF13648"/>
    </source>
</evidence>